<gene>
    <name evidence="1" type="ORF">GQ55_9G429600</name>
</gene>
<proteinExistence type="predicted"/>
<reference evidence="1 2" key="1">
    <citation type="submission" date="2018-04" db="EMBL/GenBank/DDBJ databases">
        <title>WGS assembly of Panicum hallii var. hallii HAL2.</title>
        <authorList>
            <person name="Lovell J."/>
            <person name="Jenkins J."/>
            <person name="Lowry D."/>
            <person name="Mamidi S."/>
            <person name="Sreedasyam A."/>
            <person name="Weng X."/>
            <person name="Barry K."/>
            <person name="Bonette J."/>
            <person name="Campitelli B."/>
            <person name="Daum C."/>
            <person name="Gordon S."/>
            <person name="Gould B."/>
            <person name="Lipzen A."/>
            <person name="MacQueen A."/>
            <person name="Palacio-Mejia J."/>
            <person name="Plott C."/>
            <person name="Shakirov E."/>
            <person name="Shu S."/>
            <person name="Yoshinaga Y."/>
            <person name="Zane M."/>
            <person name="Rokhsar D."/>
            <person name="Grimwood J."/>
            <person name="Schmutz J."/>
            <person name="Juenger T."/>
        </authorList>
    </citation>
    <scope>NUCLEOTIDE SEQUENCE [LARGE SCALE GENOMIC DNA]</scope>
    <source>
        <strain evidence="2">cv. HAL2</strain>
    </source>
</reference>
<evidence type="ECO:0000313" key="2">
    <source>
        <dbReference type="Proteomes" id="UP000244336"/>
    </source>
</evidence>
<evidence type="ECO:0000313" key="1">
    <source>
        <dbReference type="EMBL" id="PUZ40503.1"/>
    </source>
</evidence>
<dbReference type="Proteomes" id="UP000244336">
    <property type="component" value="Chromosome 9"/>
</dbReference>
<organism evidence="1 2">
    <name type="scientific">Panicum hallii var. hallii</name>
    <dbReference type="NCBI Taxonomy" id="1504633"/>
    <lineage>
        <taxon>Eukaryota</taxon>
        <taxon>Viridiplantae</taxon>
        <taxon>Streptophyta</taxon>
        <taxon>Embryophyta</taxon>
        <taxon>Tracheophyta</taxon>
        <taxon>Spermatophyta</taxon>
        <taxon>Magnoliopsida</taxon>
        <taxon>Liliopsida</taxon>
        <taxon>Poales</taxon>
        <taxon>Poaceae</taxon>
        <taxon>PACMAD clade</taxon>
        <taxon>Panicoideae</taxon>
        <taxon>Panicodae</taxon>
        <taxon>Paniceae</taxon>
        <taxon>Panicinae</taxon>
        <taxon>Panicum</taxon>
        <taxon>Panicum sect. Panicum</taxon>
    </lineage>
</organism>
<protein>
    <submittedName>
        <fullName evidence="1">Uncharacterized protein</fullName>
    </submittedName>
</protein>
<keyword evidence="2" id="KW-1185">Reference proteome</keyword>
<sequence>MHRDIWHVSRRCCSRQSYRMSMYERDTIHTKYIQWMDFVRLFY</sequence>
<dbReference type="Gramene" id="PUZ40503">
    <property type="protein sequence ID" value="PUZ40503"/>
    <property type="gene ID" value="GQ55_9G429600"/>
</dbReference>
<name>A0A2T7CB72_9POAL</name>
<dbReference type="EMBL" id="CM009757">
    <property type="protein sequence ID" value="PUZ40503.1"/>
    <property type="molecule type" value="Genomic_DNA"/>
</dbReference>
<dbReference type="OrthoDB" id="10365073at2759"/>
<dbReference type="AlphaFoldDB" id="A0A2T7CB72"/>
<accession>A0A2T7CB72</accession>